<gene>
    <name evidence="1" type="ORF">GCM10009817_01140</name>
</gene>
<dbReference type="RefSeq" id="WP_344057360.1">
    <property type="nucleotide sequence ID" value="NZ_BAAAPU010000001.1"/>
</dbReference>
<proteinExistence type="predicted"/>
<keyword evidence="2" id="KW-1185">Reference proteome</keyword>
<evidence type="ECO:0000313" key="1">
    <source>
        <dbReference type="EMBL" id="GAA1965130.1"/>
    </source>
</evidence>
<accession>A0ABN2R837</accession>
<sequence>MSISTDPLAGSDLARVPLPDDVYGFGWAEIRYLLGRHATDSSRMSVASLGFDAAPTDEVVGAAAVASLLARGLAHPQGDRAVSRGEAAVLETVFARGRRWSGISVRDGDTGDLIVVIEDGDIVALLQPRSLGTWFVGLSNAVDRPAEVLARALEQLRSAHGTGRFAIETRTLEGSVGARYFRADGAGWTVSDTIDGEQRPVAGETLARELEQLLPGAPA</sequence>
<dbReference type="Proteomes" id="UP001500013">
    <property type="component" value="Unassembled WGS sequence"/>
</dbReference>
<organism evidence="1 2">
    <name type="scientific">Terrabacter lapilli</name>
    <dbReference type="NCBI Taxonomy" id="436231"/>
    <lineage>
        <taxon>Bacteria</taxon>
        <taxon>Bacillati</taxon>
        <taxon>Actinomycetota</taxon>
        <taxon>Actinomycetes</taxon>
        <taxon>Micrococcales</taxon>
        <taxon>Intrasporangiaceae</taxon>
        <taxon>Terrabacter</taxon>
    </lineage>
</organism>
<comment type="caution">
    <text evidence="1">The sequence shown here is derived from an EMBL/GenBank/DDBJ whole genome shotgun (WGS) entry which is preliminary data.</text>
</comment>
<evidence type="ECO:0000313" key="2">
    <source>
        <dbReference type="Proteomes" id="UP001500013"/>
    </source>
</evidence>
<reference evidence="1 2" key="1">
    <citation type="journal article" date="2019" name="Int. J. Syst. Evol. Microbiol.">
        <title>The Global Catalogue of Microorganisms (GCM) 10K type strain sequencing project: providing services to taxonomists for standard genome sequencing and annotation.</title>
        <authorList>
            <consortium name="The Broad Institute Genomics Platform"/>
            <consortium name="The Broad Institute Genome Sequencing Center for Infectious Disease"/>
            <person name="Wu L."/>
            <person name="Ma J."/>
        </authorList>
    </citation>
    <scope>NUCLEOTIDE SEQUENCE [LARGE SCALE GENOMIC DNA]</scope>
    <source>
        <strain evidence="1 2">JCM 15628</strain>
    </source>
</reference>
<evidence type="ECO:0008006" key="3">
    <source>
        <dbReference type="Google" id="ProtNLM"/>
    </source>
</evidence>
<protein>
    <recommendedName>
        <fullName evidence="3">ESAT-6 protein secretion system EspG family protein</fullName>
    </recommendedName>
</protein>
<dbReference type="EMBL" id="BAAAPU010000001">
    <property type="protein sequence ID" value="GAA1965130.1"/>
    <property type="molecule type" value="Genomic_DNA"/>
</dbReference>
<name>A0ABN2R837_9MICO</name>